<dbReference type="PRINTS" id="PR00455">
    <property type="entry name" value="HTHTETR"/>
</dbReference>
<dbReference type="InterPro" id="IPR050624">
    <property type="entry name" value="HTH-type_Tx_Regulator"/>
</dbReference>
<gene>
    <name evidence="5" type="ORF">GCM10011346_13040</name>
</gene>
<feature type="DNA-binding region" description="H-T-H motif" evidence="3">
    <location>
        <begin position="32"/>
        <end position="51"/>
    </location>
</feature>
<dbReference type="InterPro" id="IPR001647">
    <property type="entry name" value="HTH_TetR"/>
</dbReference>
<protein>
    <submittedName>
        <fullName evidence="5">TetR family transcriptional regulator</fullName>
    </submittedName>
</protein>
<keyword evidence="6" id="KW-1185">Reference proteome</keyword>
<keyword evidence="1" id="KW-0678">Repressor</keyword>
<dbReference type="RefSeq" id="WP_188733641.1">
    <property type="nucleotide sequence ID" value="NZ_BMLW01000003.1"/>
</dbReference>
<evidence type="ECO:0000256" key="3">
    <source>
        <dbReference type="PROSITE-ProRule" id="PRU00335"/>
    </source>
</evidence>
<evidence type="ECO:0000313" key="5">
    <source>
        <dbReference type="EMBL" id="GGP09345.1"/>
    </source>
</evidence>
<dbReference type="Gene3D" id="1.10.357.10">
    <property type="entry name" value="Tetracycline Repressor, domain 2"/>
    <property type="match status" value="1"/>
</dbReference>
<keyword evidence="2 3" id="KW-0238">DNA-binding</keyword>
<proteinExistence type="predicted"/>
<evidence type="ECO:0000256" key="1">
    <source>
        <dbReference type="ARBA" id="ARBA00022491"/>
    </source>
</evidence>
<sequence length="214" mass="25343">MNAFTRLPEEKQLHILDVATECFADKGYYGAGVKEICQKANISNGALYKYFKNKEKLFLTVLNRCQHILVSHLYRKHKHIEESFLATVHSYLKEIERLHMKYPNYIKVYANLGSNNMEKFSQELHDNFMESGSYVLEMVKEAKKRNEIQLNIDEKSFSFLLDNYFLLFLYSLVSDYHEKRFRTFLRIGKNEQLTNEEKVEFILNSIQILSGKTK</sequence>
<dbReference type="Pfam" id="PF00440">
    <property type="entry name" value="TetR_N"/>
    <property type="match status" value="1"/>
</dbReference>
<evidence type="ECO:0000259" key="4">
    <source>
        <dbReference type="PROSITE" id="PS50977"/>
    </source>
</evidence>
<dbReference type="EMBL" id="BMLW01000003">
    <property type="protein sequence ID" value="GGP09345.1"/>
    <property type="molecule type" value="Genomic_DNA"/>
</dbReference>
<dbReference type="SUPFAM" id="SSF46689">
    <property type="entry name" value="Homeodomain-like"/>
    <property type="match status" value="1"/>
</dbReference>
<dbReference type="PANTHER" id="PTHR43479">
    <property type="entry name" value="ACREF/ENVCD OPERON REPRESSOR-RELATED"/>
    <property type="match status" value="1"/>
</dbReference>
<feature type="domain" description="HTH tetR-type" evidence="4">
    <location>
        <begin position="9"/>
        <end position="69"/>
    </location>
</feature>
<comment type="caution">
    <text evidence="5">The sequence shown here is derived from an EMBL/GenBank/DDBJ whole genome shotgun (WGS) entry which is preliminary data.</text>
</comment>
<evidence type="ECO:0000256" key="2">
    <source>
        <dbReference type="ARBA" id="ARBA00023125"/>
    </source>
</evidence>
<dbReference type="PROSITE" id="PS50977">
    <property type="entry name" value="HTH_TETR_2"/>
    <property type="match status" value="1"/>
</dbReference>
<organism evidence="5 6">
    <name type="scientific">Oceanobacillus neutriphilus</name>
    <dbReference type="NCBI Taxonomy" id="531815"/>
    <lineage>
        <taxon>Bacteria</taxon>
        <taxon>Bacillati</taxon>
        <taxon>Bacillota</taxon>
        <taxon>Bacilli</taxon>
        <taxon>Bacillales</taxon>
        <taxon>Bacillaceae</taxon>
        <taxon>Oceanobacillus</taxon>
    </lineage>
</organism>
<dbReference type="PANTHER" id="PTHR43479:SF11">
    <property type="entry name" value="ACREF_ENVCD OPERON REPRESSOR-RELATED"/>
    <property type="match status" value="1"/>
</dbReference>
<evidence type="ECO:0000313" key="6">
    <source>
        <dbReference type="Proteomes" id="UP000641206"/>
    </source>
</evidence>
<dbReference type="Proteomes" id="UP000641206">
    <property type="component" value="Unassembled WGS sequence"/>
</dbReference>
<name>A0ABQ2NT56_9BACI</name>
<accession>A0ABQ2NT56</accession>
<dbReference type="InterPro" id="IPR009057">
    <property type="entry name" value="Homeodomain-like_sf"/>
</dbReference>
<reference evidence="6" key="1">
    <citation type="journal article" date="2019" name="Int. J. Syst. Evol. Microbiol.">
        <title>The Global Catalogue of Microorganisms (GCM) 10K type strain sequencing project: providing services to taxonomists for standard genome sequencing and annotation.</title>
        <authorList>
            <consortium name="The Broad Institute Genomics Platform"/>
            <consortium name="The Broad Institute Genome Sequencing Center for Infectious Disease"/>
            <person name="Wu L."/>
            <person name="Ma J."/>
        </authorList>
    </citation>
    <scope>NUCLEOTIDE SEQUENCE [LARGE SCALE GENOMIC DNA]</scope>
    <source>
        <strain evidence="6">CGMCC 1.7693</strain>
    </source>
</reference>